<keyword evidence="1" id="KW-0472">Membrane</keyword>
<keyword evidence="1" id="KW-1133">Transmembrane helix</keyword>
<feature type="transmembrane region" description="Helical" evidence="1">
    <location>
        <begin position="100"/>
        <end position="133"/>
    </location>
</feature>
<evidence type="ECO:0000313" key="2">
    <source>
        <dbReference type="EMBL" id="KAK4207410.1"/>
    </source>
</evidence>
<protein>
    <submittedName>
        <fullName evidence="2">Uncharacterized protein</fullName>
    </submittedName>
</protein>
<feature type="transmembrane region" description="Helical" evidence="1">
    <location>
        <begin position="269"/>
        <end position="290"/>
    </location>
</feature>
<comment type="caution">
    <text evidence="2">The sequence shown here is derived from an EMBL/GenBank/DDBJ whole genome shotgun (WGS) entry which is preliminary data.</text>
</comment>
<keyword evidence="1" id="KW-0812">Transmembrane</keyword>
<dbReference type="AlphaFoldDB" id="A0AAN6XXJ1"/>
<gene>
    <name evidence="2" type="ORF">QBC37DRAFT_392794</name>
</gene>
<feature type="transmembrane region" description="Helical" evidence="1">
    <location>
        <begin position="12"/>
        <end position="29"/>
    </location>
</feature>
<organism evidence="2 3">
    <name type="scientific">Rhypophila decipiens</name>
    <dbReference type="NCBI Taxonomy" id="261697"/>
    <lineage>
        <taxon>Eukaryota</taxon>
        <taxon>Fungi</taxon>
        <taxon>Dikarya</taxon>
        <taxon>Ascomycota</taxon>
        <taxon>Pezizomycotina</taxon>
        <taxon>Sordariomycetes</taxon>
        <taxon>Sordariomycetidae</taxon>
        <taxon>Sordariales</taxon>
        <taxon>Naviculisporaceae</taxon>
        <taxon>Rhypophila</taxon>
    </lineage>
</organism>
<keyword evidence="3" id="KW-1185">Reference proteome</keyword>
<feature type="transmembrane region" description="Helical" evidence="1">
    <location>
        <begin position="182"/>
        <end position="208"/>
    </location>
</feature>
<name>A0AAN6XXJ1_9PEZI</name>
<evidence type="ECO:0000313" key="3">
    <source>
        <dbReference type="Proteomes" id="UP001301769"/>
    </source>
</evidence>
<dbReference type="Proteomes" id="UP001301769">
    <property type="component" value="Unassembled WGS sequence"/>
</dbReference>
<dbReference type="EMBL" id="MU858297">
    <property type="protein sequence ID" value="KAK4207410.1"/>
    <property type="molecule type" value="Genomic_DNA"/>
</dbReference>
<sequence length="399" mass="43749">MSFDVTTNYGASAALTGIPIFAILVLWGISLKSIKPVKPVSQPLRLSLLFLKIAPPFYILGLVFSVIFPAVTAALGTDYEFRIHNPSKAKEDLYRLHDASIYLVAAGSFLANTANIGITMSLYLATIGAVYCAQGRMTWWRLFRVDAPVGAGILVVLNIAWFGRSMTLMASPDSVTRFDRRWLGWLVFIVDFTLAALALGCTGTMIYVMSKLKGNGREGIKRAMGKAPTLILTASIIWLVRSCYGTANILKNIRSEYAYTLDEARASLFIFPILQHWLVTVTLGLLIFAVRNSVWGDASIQPTTSNPVIGGGAVQQPLSMDYQQQTGYSNYSGEATPMMAQQQPPYQGQQIASPMPVQYVQNEQPQAGYVYDAPPQAQGYAQQTGYTAVSPIQTVREQK</sequence>
<accession>A0AAN6XXJ1</accession>
<reference evidence="2" key="2">
    <citation type="submission" date="2023-05" db="EMBL/GenBank/DDBJ databases">
        <authorList>
            <consortium name="Lawrence Berkeley National Laboratory"/>
            <person name="Steindorff A."/>
            <person name="Hensen N."/>
            <person name="Bonometti L."/>
            <person name="Westerberg I."/>
            <person name="Brannstrom I.O."/>
            <person name="Guillou S."/>
            <person name="Cros-Aarteil S."/>
            <person name="Calhoun S."/>
            <person name="Haridas S."/>
            <person name="Kuo A."/>
            <person name="Mondo S."/>
            <person name="Pangilinan J."/>
            <person name="Riley R."/>
            <person name="Labutti K."/>
            <person name="Andreopoulos B."/>
            <person name="Lipzen A."/>
            <person name="Chen C."/>
            <person name="Yanf M."/>
            <person name="Daum C."/>
            <person name="Ng V."/>
            <person name="Clum A."/>
            <person name="Ohm R."/>
            <person name="Martin F."/>
            <person name="Silar P."/>
            <person name="Natvig D."/>
            <person name="Lalanne C."/>
            <person name="Gautier V."/>
            <person name="Ament-Velasquez S.L."/>
            <person name="Kruys A."/>
            <person name="Hutchinson M.I."/>
            <person name="Powell A.J."/>
            <person name="Barry K."/>
            <person name="Miller A.N."/>
            <person name="Grigoriev I.V."/>
            <person name="Debuchy R."/>
            <person name="Gladieux P."/>
            <person name="Thoren M.H."/>
            <person name="Johannesson H."/>
        </authorList>
    </citation>
    <scope>NUCLEOTIDE SEQUENCE</scope>
    <source>
        <strain evidence="2">PSN293</strain>
    </source>
</reference>
<feature type="transmembrane region" description="Helical" evidence="1">
    <location>
        <begin position="49"/>
        <end position="71"/>
    </location>
</feature>
<proteinExistence type="predicted"/>
<feature type="transmembrane region" description="Helical" evidence="1">
    <location>
        <begin position="229"/>
        <end position="249"/>
    </location>
</feature>
<feature type="transmembrane region" description="Helical" evidence="1">
    <location>
        <begin position="145"/>
        <end position="162"/>
    </location>
</feature>
<reference evidence="2" key="1">
    <citation type="journal article" date="2023" name="Mol. Phylogenet. Evol.">
        <title>Genome-scale phylogeny and comparative genomics of the fungal order Sordariales.</title>
        <authorList>
            <person name="Hensen N."/>
            <person name="Bonometti L."/>
            <person name="Westerberg I."/>
            <person name="Brannstrom I.O."/>
            <person name="Guillou S."/>
            <person name="Cros-Aarteil S."/>
            <person name="Calhoun S."/>
            <person name="Haridas S."/>
            <person name="Kuo A."/>
            <person name="Mondo S."/>
            <person name="Pangilinan J."/>
            <person name="Riley R."/>
            <person name="LaButti K."/>
            <person name="Andreopoulos B."/>
            <person name="Lipzen A."/>
            <person name="Chen C."/>
            <person name="Yan M."/>
            <person name="Daum C."/>
            <person name="Ng V."/>
            <person name="Clum A."/>
            <person name="Steindorff A."/>
            <person name="Ohm R.A."/>
            <person name="Martin F."/>
            <person name="Silar P."/>
            <person name="Natvig D.O."/>
            <person name="Lalanne C."/>
            <person name="Gautier V."/>
            <person name="Ament-Velasquez S.L."/>
            <person name="Kruys A."/>
            <person name="Hutchinson M.I."/>
            <person name="Powell A.J."/>
            <person name="Barry K."/>
            <person name="Miller A.N."/>
            <person name="Grigoriev I.V."/>
            <person name="Debuchy R."/>
            <person name="Gladieux P."/>
            <person name="Hiltunen Thoren M."/>
            <person name="Johannesson H."/>
        </authorList>
    </citation>
    <scope>NUCLEOTIDE SEQUENCE</scope>
    <source>
        <strain evidence="2">PSN293</strain>
    </source>
</reference>
<evidence type="ECO:0000256" key="1">
    <source>
        <dbReference type="SAM" id="Phobius"/>
    </source>
</evidence>